<keyword evidence="1" id="KW-1185">Reference proteome</keyword>
<name>A0A1I7X7Y6_HETBA</name>
<dbReference type="AlphaFoldDB" id="A0A1I7X7Y6"/>
<protein>
    <submittedName>
        <fullName evidence="2">Uncharacterized protein</fullName>
    </submittedName>
</protein>
<evidence type="ECO:0000313" key="1">
    <source>
        <dbReference type="Proteomes" id="UP000095283"/>
    </source>
</evidence>
<dbReference type="Proteomes" id="UP000095283">
    <property type="component" value="Unplaced"/>
</dbReference>
<sequence>MTFVIHVMLRFIIYFNIYFSVKIQLKTGTADVGFTLIYRRDH</sequence>
<dbReference type="WBParaSite" id="Hba_13688">
    <property type="protein sequence ID" value="Hba_13688"/>
    <property type="gene ID" value="Hba_13688"/>
</dbReference>
<proteinExistence type="predicted"/>
<accession>A0A1I7X7Y6</accession>
<reference evidence="2" key="1">
    <citation type="submission" date="2016-11" db="UniProtKB">
        <authorList>
            <consortium name="WormBaseParasite"/>
        </authorList>
    </citation>
    <scope>IDENTIFICATION</scope>
</reference>
<organism evidence="1 2">
    <name type="scientific">Heterorhabditis bacteriophora</name>
    <name type="common">Entomopathogenic nematode worm</name>
    <dbReference type="NCBI Taxonomy" id="37862"/>
    <lineage>
        <taxon>Eukaryota</taxon>
        <taxon>Metazoa</taxon>
        <taxon>Ecdysozoa</taxon>
        <taxon>Nematoda</taxon>
        <taxon>Chromadorea</taxon>
        <taxon>Rhabditida</taxon>
        <taxon>Rhabditina</taxon>
        <taxon>Rhabditomorpha</taxon>
        <taxon>Strongyloidea</taxon>
        <taxon>Heterorhabditidae</taxon>
        <taxon>Heterorhabditis</taxon>
    </lineage>
</organism>
<evidence type="ECO:0000313" key="2">
    <source>
        <dbReference type="WBParaSite" id="Hba_13688"/>
    </source>
</evidence>